<keyword evidence="1" id="KW-0547">Nucleotide-binding</keyword>
<dbReference type="EMBL" id="FP929003">
    <property type="protein sequence ID" value="CBK40910.1"/>
    <property type="molecule type" value="Genomic_DNA"/>
</dbReference>
<dbReference type="KEGG" id="nde:NIDE1152"/>
<dbReference type="AlphaFoldDB" id="D8PCF1"/>
<dbReference type="EC" id="3.5.1.54" evidence="5"/>
<keyword evidence="2 5" id="KW-0378">Hydrolase</keyword>
<sequence>MPLKQPTIHVVRPGLFTTIQDLGRVGYQRFGVSVSGAMDPWALTVGNRLLGNPDRTAGLEITLHGPELLFEDALSIAITGADLNPTSNGVALPMWTVVRMPAGSRLEFGMRRHGTRAYLTVAGGIDGPLMLGSRSTHVRSGIGGVAGRALRKWDRLNVGPARVAGKLYVGRTLPEAQRPRYQSTATIRVIPGPQADRFTDDALEILASQPYRLASESDRMGYRLQGLGLPHRTSADIVSDAVSAGSIQVPADRQPILLMADCQTTGGYAKLATMIAADRALAAQLSPGDRLSFVVVTHETASTLLRSVHAELDRRLPPYRD</sequence>
<accession>D8PCF1</accession>
<dbReference type="SMART" id="SM00797">
    <property type="entry name" value="AHS2"/>
    <property type="match status" value="1"/>
</dbReference>
<dbReference type="InterPro" id="IPR003778">
    <property type="entry name" value="CT_A_B"/>
</dbReference>
<dbReference type="eggNOG" id="COG1984">
    <property type="taxonomic scope" value="Bacteria"/>
</dbReference>
<organism evidence="5 6">
    <name type="scientific">Nitrospira defluvii</name>
    <dbReference type="NCBI Taxonomy" id="330214"/>
    <lineage>
        <taxon>Bacteria</taxon>
        <taxon>Pseudomonadati</taxon>
        <taxon>Nitrospirota</taxon>
        <taxon>Nitrospiria</taxon>
        <taxon>Nitrospirales</taxon>
        <taxon>Nitrospiraceae</taxon>
        <taxon>Nitrospira</taxon>
    </lineage>
</organism>
<evidence type="ECO:0000256" key="2">
    <source>
        <dbReference type="ARBA" id="ARBA00022801"/>
    </source>
</evidence>
<dbReference type="STRING" id="330214.NIDE1152"/>
<dbReference type="Pfam" id="PF02626">
    <property type="entry name" value="CT_A_B"/>
    <property type="match status" value="1"/>
</dbReference>
<proteinExistence type="predicted"/>
<keyword evidence="6" id="KW-1185">Reference proteome</keyword>
<dbReference type="Proteomes" id="UP000001660">
    <property type="component" value="Chromosome"/>
</dbReference>
<evidence type="ECO:0000256" key="3">
    <source>
        <dbReference type="ARBA" id="ARBA00022840"/>
    </source>
</evidence>
<dbReference type="InterPro" id="IPR029000">
    <property type="entry name" value="Cyclophilin-like_dom_sf"/>
</dbReference>
<evidence type="ECO:0000256" key="1">
    <source>
        <dbReference type="ARBA" id="ARBA00022741"/>
    </source>
</evidence>
<name>D8PCF1_9BACT</name>
<gene>
    <name evidence="5" type="ORF">NIDE1152</name>
</gene>
<protein>
    <submittedName>
        <fullName evidence="5">Putative Allophanate hydrolase, subunit 2</fullName>
        <ecNumber evidence="5">3.5.1.54</ecNumber>
    </submittedName>
</protein>
<feature type="domain" description="Carboxyltransferase" evidence="4">
    <location>
        <begin position="29"/>
        <end position="311"/>
    </location>
</feature>
<dbReference type="NCBIfam" id="TIGR00724">
    <property type="entry name" value="urea_amlyse_rel"/>
    <property type="match status" value="1"/>
</dbReference>
<reference evidence="5 6" key="1">
    <citation type="journal article" date="2010" name="Proc. Natl. Acad. Sci. U.S.A.">
        <title>A Nitrospira metagenome illuminates the physiology and evolution of globally important nitrite-oxidizing bacteria.</title>
        <authorList>
            <person name="Lucker S."/>
            <person name="Wagner M."/>
            <person name="Maixner F."/>
            <person name="Pelletier E."/>
            <person name="Koch H."/>
            <person name="Vacherie B."/>
            <person name="Rattei T."/>
            <person name="Sinninghe Damste J."/>
            <person name="Spieck E."/>
            <person name="Le Paslier D."/>
            <person name="Daims H."/>
        </authorList>
    </citation>
    <scope>NUCLEOTIDE SEQUENCE [LARGE SCALE GENOMIC DNA]</scope>
</reference>
<keyword evidence="3" id="KW-0067">ATP-binding</keyword>
<dbReference type="GO" id="GO:0004039">
    <property type="term" value="F:allophanate hydrolase activity"/>
    <property type="evidence" value="ECO:0007669"/>
    <property type="project" value="UniProtKB-EC"/>
</dbReference>
<dbReference type="PANTHER" id="PTHR43309:SF3">
    <property type="entry name" value="5-OXOPROLINASE SUBUNIT C"/>
    <property type="match status" value="1"/>
</dbReference>
<evidence type="ECO:0000313" key="5">
    <source>
        <dbReference type="EMBL" id="CBK40910.1"/>
    </source>
</evidence>
<dbReference type="InterPro" id="IPR052708">
    <property type="entry name" value="PxpC"/>
</dbReference>
<dbReference type="HOGENOM" id="CLU_028967_0_1_0"/>
<evidence type="ECO:0000259" key="4">
    <source>
        <dbReference type="SMART" id="SM00797"/>
    </source>
</evidence>
<dbReference type="Gene3D" id="2.40.100.10">
    <property type="entry name" value="Cyclophilin-like"/>
    <property type="match status" value="1"/>
</dbReference>
<dbReference type="SUPFAM" id="SSF50891">
    <property type="entry name" value="Cyclophilin-like"/>
    <property type="match status" value="1"/>
</dbReference>
<evidence type="ECO:0000313" key="6">
    <source>
        <dbReference type="Proteomes" id="UP000001660"/>
    </source>
</evidence>
<dbReference type="GO" id="GO:0005524">
    <property type="term" value="F:ATP binding"/>
    <property type="evidence" value="ECO:0007669"/>
    <property type="project" value="UniProtKB-KW"/>
</dbReference>
<dbReference type="PANTHER" id="PTHR43309">
    <property type="entry name" value="5-OXOPROLINASE SUBUNIT C"/>
    <property type="match status" value="1"/>
</dbReference>